<gene>
    <name evidence="3" type="ORF">SAMN06265221_1057</name>
</gene>
<dbReference type="AlphaFoldDB" id="A0A521CLK5"/>
<dbReference type="PANTHER" id="PTHR21363">
    <property type="entry name" value="PREPHENATE DEHYDROGENASE"/>
    <property type="match status" value="1"/>
</dbReference>
<proteinExistence type="predicted"/>
<sequence>MLEKPLVTIVGFGAFGQLLAGLLTPYCRIQVHDPDMGAQLAATNAGHGTVPVAGIGGQYVILAVPVQGLADCLRQIAPHLRPGQTVIDVCSVKEEPARLMADLLPAGVDVIATHPMFGPQSAVAGLAGLQVVLCPVRGDGWRRLAAWLRRAGLRIVVTTPEEHDRQAAMTQGLTHLLARAIHSLGEQPRIRTRSYDLLTEAVAMVLHDAPDVVDAITRRNPHIEGLRVRLMQALAR</sequence>
<dbReference type="GO" id="GO:0070403">
    <property type="term" value="F:NAD+ binding"/>
    <property type="evidence" value="ECO:0007669"/>
    <property type="project" value="InterPro"/>
</dbReference>
<evidence type="ECO:0000256" key="1">
    <source>
        <dbReference type="ARBA" id="ARBA00023002"/>
    </source>
</evidence>
<dbReference type="InterPro" id="IPR036291">
    <property type="entry name" value="NAD(P)-bd_dom_sf"/>
</dbReference>
<protein>
    <submittedName>
        <fullName evidence="3">Prephenate dehydrogenase</fullName>
    </submittedName>
</protein>
<dbReference type="PANTHER" id="PTHR21363:SF0">
    <property type="entry name" value="PREPHENATE DEHYDROGENASE [NADP(+)]"/>
    <property type="match status" value="1"/>
</dbReference>
<dbReference type="InterPro" id="IPR003099">
    <property type="entry name" value="Prephen_DH"/>
</dbReference>
<dbReference type="EMBL" id="FXTK01000005">
    <property type="protein sequence ID" value="SMO60304.1"/>
    <property type="molecule type" value="Genomic_DNA"/>
</dbReference>
<dbReference type="RefSeq" id="WP_142662564.1">
    <property type="nucleotide sequence ID" value="NZ_FXTK01000005.1"/>
</dbReference>
<evidence type="ECO:0000313" key="3">
    <source>
        <dbReference type="EMBL" id="SMO60304.1"/>
    </source>
</evidence>
<dbReference type="OrthoDB" id="9800497at2"/>
<dbReference type="InterPro" id="IPR046826">
    <property type="entry name" value="PDH_N"/>
</dbReference>
<accession>A0A521CLK5</accession>
<dbReference type="Gene3D" id="3.40.50.720">
    <property type="entry name" value="NAD(P)-binding Rossmann-like Domain"/>
    <property type="match status" value="1"/>
</dbReference>
<feature type="domain" description="Prephenate/arogenate dehydrogenase" evidence="2">
    <location>
        <begin position="5"/>
        <end position="236"/>
    </location>
</feature>
<keyword evidence="1" id="KW-0560">Oxidoreductase</keyword>
<dbReference type="GO" id="GO:0008977">
    <property type="term" value="F:prephenate dehydrogenase (NAD+) activity"/>
    <property type="evidence" value="ECO:0007669"/>
    <property type="project" value="InterPro"/>
</dbReference>
<dbReference type="Proteomes" id="UP000319014">
    <property type="component" value="Unassembled WGS sequence"/>
</dbReference>
<reference evidence="3 4" key="1">
    <citation type="submission" date="2017-05" db="EMBL/GenBank/DDBJ databases">
        <authorList>
            <person name="Varghese N."/>
            <person name="Submissions S."/>
        </authorList>
    </citation>
    <scope>NUCLEOTIDE SEQUENCE [LARGE SCALE GENOMIC DNA]</scope>
    <source>
        <strain evidence="3 4">DSM 100094</strain>
    </source>
</reference>
<dbReference type="InterPro" id="IPR050812">
    <property type="entry name" value="Preph/Arog_dehydrog"/>
</dbReference>
<keyword evidence="4" id="KW-1185">Reference proteome</keyword>
<dbReference type="SUPFAM" id="SSF48179">
    <property type="entry name" value="6-phosphogluconate dehydrogenase C-terminal domain-like"/>
    <property type="match status" value="1"/>
</dbReference>
<name>A0A521CLK5_9RHOB</name>
<evidence type="ECO:0000313" key="4">
    <source>
        <dbReference type="Proteomes" id="UP000319014"/>
    </source>
</evidence>
<dbReference type="InterPro" id="IPR008927">
    <property type="entry name" value="6-PGluconate_DH-like_C_sf"/>
</dbReference>
<dbReference type="SUPFAM" id="SSF51735">
    <property type="entry name" value="NAD(P)-binding Rossmann-fold domains"/>
    <property type="match status" value="1"/>
</dbReference>
<dbReference type="GO" id="GO:0006571">
    <property type="term" value="P:tyrosine biosynthetic process"/>
    <property type="evidence" value="ECO:0007669"/>
    <property type="project" value="InterPro"/>
</dbReference>
<evidence type="ECO:0000259" key="2">
    <source>
        <dbReference type="PROSITE" id="PS51176"/>
    </source>
</evidence>
<organism evidence="3 4">
    <name type="scientific">Paracoccus laeviglucosivorans</name>
    <dbReference type="NCBI Taxonomy" id="1197861"/>
    <lineage>
        <taxon>Bacteria</taxon>
        <taxon>Pseudomonadati</taxon>
        <taxon>Pseudomonadota</taxon>
        <taxon>Alphaproteobacteria</taxon>
        <taxon>Rhodobacterales</taxon>
        <taxon>Paracoccaceae</taxon>
        <taxon>Paracoccus</taxon>
    </lineage>
</organism>
<dbReference type="Pfam" id="PF02153">
    <property type="entry name" value="PDH_N"/>
    <property type="match status" value="1"/>
</dbReference>
<dbReference type="GO" id="GO:0004665">
    <property type="term" value="F:prephenate dehydrogenase (NADP+) activity"/>
    <property type="evidence" value="ECO:0007669"/>
    <property type="project" value="InterPro"/>
</dbReference>
<dbReference type="PROSITE" id="PS51176">
    <property type="entry name" value="PDH_ADH"/>
    <property type="match status" value="1"/>
</dbReference>